<reference evidence="2" key="1">
    <citation type="submission" date="2021-02" db="EMBL/GenBank/DDBJ databases">
        <authorList>
            <person name="Dougan E. K."/>
            <person name="Rhodes N."/>
            <person name="Thang M."/>
            <person name="Chan C."/>
        </authorList>
    </citation>
    <scope>NUCLEOTIDE SEQUENCE</scope>
</reference>
<organism evidence="2 3">
    <name type="scientific">Symbiodinium necroappetens</name>
    <dbReference type="NCBI Taxonomy" id="1628268"/>
    <lineage>
        <taxon>Eukaryota</taxon>
        <taxon>Sar</taxon>
        <taxon>Alveolata</taxon>
        <taxon>Dinophyceae</taxon>
        <taxon>Suessiales</taxon>
        <taxon>Symbiodiniaceae</taxon>
        <taxon>Symbiodinium</taxon>
    </lineage>
</organism>
<feature type="compositionally biased region" description="Basic and acidic residues" evidence="1">
    <location>
        <begin position="867"/>
        <end position="876"/>
    </location>
</feature>
<gene>
    <name evidence="2" type="ORF">SNEC2469_LOCUS26856</name>
</gene>
<feature type="compositionally biased region" description="Polar residues" evidence="1">
    <location>
        <begin position="1078"/>
        <end position="1087"/>
    </location>
</feature>
<dbReference type="OrthoDB" id="435283at2759"/>
<accession>A0A813A5X6</accession>
<feature type="compositionally biased region" description="Basic and acidic residues" evidence="1">
    <location>
        <begin position="1123"/>
        <end position="1137"/>
    </location>
</feature>
<comment type="caution">
    <text evidence="2">The sequence shown here is derived from an EMBL/GenBank/DDBJ whole genome shotgun (WGS) entry which is preliminary data.</text>
</comment>
<dbReference type="EMBL" id="CAJNJA010055508">
    <property type="protein sequence ID" value="CAE7855760.1"/>
    <property type="molecule type" value="Genomic_DNA"/>
</dbReference>
<dbReference type="AlphaFoldDB" id="A0A813A5X6"/>
<feature type="compositionally biased region" description="Basic and acidic residues" evidence="1">
    <location>
        <begin position="984"/>
        <end position="1017"/>
    </location>
</feature>
<feature type="compositionally biased region" description="Low complexity" evidence="1">
    <location>
        <begin position="744"/>
        <end position="754"/>
    </location>
</feature>
<feature type="compositionally biased region" description="Basic and acidic residues" evidence="1">
    <location>
        <begin position="963"/>
        <end position="974"/>
    </location>
</feature>
<feature type="compositionally biased region" description="Basic and acidic residues" evidence="1">
    <location>
        <begin position="1153"/>
        <end position="1162"/>
    </location>
</feature>
<evidence type="ECO:0000313" key="2">
    <source>
        <dbReference type="EMBL" id="CAE7855760.1"/>
    </source>
</evidence>
<name>A0A813A5X6_9DINO</name>
<evidence type="ECO:0000313" key="3">
    <source>
        <dbReference type="Proteomes" id="UP000601435"/>
    </source>
</evidence>
<feature type="compositionally biased region" description="Low complexity" evidence="1">
    <location>
        <begin position="782"/>
        <end position="793"/>
    </location>
</feature>
<dbReference type="Proteomes" id="UP000601435">
    <property type="component" value="Unassembled WGS sequence"/>
</dbReference>
<keyword evidence="3" id="KW-1185">Reference proteome</keyword>
<proteinExistence type="predicted"/>
<feature type="compositionally biased region" description="Basic and acidic residues" evidence="1">
    <location>
        <begin position="1089"/>
        <end position="1103"/>
    </location>
</feature>
<feature type="compositionally biased region" description="Low complexity" evidence="1">
    <location>
        <begin position="892"/>
        <end position="918"/>
    </location>
</feature>
<feature type="compositionally biased region" description="Basic and acidic residues" evidence="1">
    <location>
        <begin position="1033"/>
        <end position="1060"/>
    </location>
</feature>
<feature type="compositionally biased region" description="Polar residues" evidence="1">
    <location>
        <begin position="697"/>
        <end position="708"/>
    </location>
</feature>
<sequence length="1162" mass="129044">MGSWKPGSAPKFMDAYELQELLSVAMPKALEWVKLFDPPAYAQIQTTRSAMDHKKVKVLVPAFLTCGIFLSTTISKRQKIRFLLGMFDENDSQTFESSEFVEMISSFFYGIACAFALLDFPGVAPKPSVRQNLGKHLFDRVVKGACCRVPFWEAKKIKAEDSAPLWLIEEWFLGETGDPLSAPFAMLLERFSTRGLEDDPEFFEDEERRFKLSHTSPVEPPLETAASLDSSFLRRGEIGLVRKVYDECERQRDFSLSHADVGRALGELIPPDLWCNRIARGLEEMERVRGVGQKTSLPLFLKKVCPNAKPRHLRMFQTWMKELDHIEDLKVQSATSRRMQQHFESYVARPILPARVRQELLEEFESLAYASSEERVMQDALRKKFFDRGSRVTKEDYLAAMCPTEFRHKEGNPAIYQAVGQLLRMQVVKVEEALSQKEALFAKSGEVPITRRKFIKHSVPDNHWALWNKAFDAFESGTGKGQVSMSELVRQNDLCPAVCEFICNIITGSCDGSEPCFSKELWLRRFLELSPWRVKKEVLSQGSRFVGYVKACHPTVISRYSSHIFARSQERAAIALLSLDNDKLYIQLPSFNLSSKKGTVVSSIRAIGKDPAPITKSIYQRCPFASVQLGSTCDTLARTAPCKPSACGHCLVISFKEMFGAVLSALARWFLPSRKQEGREAEEEPATPAERQPAPPSQTQVIASTNEVLPTAPAVPREAQVQDTKELSRPSLSEAAEVSPKEPASASRALAEAANLREREVVQTLDTSDQQPPTSALQQTQPSASSEPACAAPTLRAAPPAQQSLPAEEPSRPAFQSTELADGSFETKLEVVKEADTLYLRLLPVFGDARRSPDDDVEASKSATLQRKLDKAKEVSSKSATLQKKLKEAKAGRAASPARAEAQPVAASSESSAATTVSKTAILQKKLDEARRSVLLKTAAEEVPEKAMQANEDVEMQESLEESTFKMKTGDEAAIKATSSRPSSPDKQDNMEARVADMMELQEAAKSRRRGVVEKAKSVNRGEGSSASRREKRTADDMEETRTPKKKRDEETKGQEEPRQVRRASLFLKGAKKMTAGSAPQKQAVESESTDHGKDAPARERGARPKAWSKPAAQDDVSLDTGAEERPFNVFRAKVDVSDGFADSGKHLGRTPSEGRECRMSS</sequence>
<evidence type="ECO:0000256" key="1">
    <source>
        <dbReference type="SAM" id="MobiDB-lite"/>
    </source>
</evidence>
<protein>
    <recommendedName>
        <fullName evidence="4">EF-hand domain-containing protein</fullName>
    </recommendedName>
</protein>
<feature type="compositionally biased region" description="Acidic residues" evidence="1">
    <location>
        <begin position="952"/>
        <end position="961"/>
    </location>
</feature>
<feature type="compositionally biased region" description="Polar residues" evidence="1">
    <location>
        <begin position="764"/>
        <end position="781"/>
    </location>
</feature>
<feature type="region of interest" description="Disordered" evidence="1">
    <location>
        <begin position="849"/>
        <end position="918"/>
    </location>
</feature>
<evidence type="ECO:0008006" key="4">
    <source>
        <dbReference type="Google" id="ProtNLM"/>
    </source>
</evidence>
<feature type="region of interest" description="Disordered" evidence="1">
    <location>
        <begin position="676"/>
        <end position="821"/>
    </location>
</feature>
<feature type="region of interest" description="Disordered" evidence="1">
    <location>
        <begin position="946"/>
        <end position="1162"/>
    </location>
</feature>